<name>A0ABW7ZAT7_9ACTN</name>
<reference evidence="10 11" key="1">
    <citation type="submission" date="2024-10" db="EMBL/GenBank/DDBJ databases">
        <title>The Natural Products Discovery Center: Release of the First 8490 Sequenced Strains for Exploring Actinobacteria Biosynthetic Diversity.</title>
        <authorList>
            <person name="Kalkreuter E."/>
            <person name="Kautsar S.A."/>
            <person name="Yang D."/>
            <person name="Bader C.D."/>
            <person name="Teijaro C.N."/>
            <person name="Fluegel L."/>
            <person name="Davis C.M."/>
            <person name="Simpson J.R."/>
            <person name="Lauterbach L."/>
            <person name="Steele A.D."/>
            <person name="Gui C."/>
            <person name="Meng S."/>
            <person name="Li G."/>
            <person name="Viehrig K."/>
            <person name="Ye F."/>
            <person name="Su P."/>
            <person name="Kiefer A.F."/>
            <person name="Nichols A."/>
            <person name="Cepeda A.J."/>
            <person name="Yan W."/>
            <person name="Fan B."/>
            <person name="Jiang Y."/>
            <person name="Adhikari A."/>
            <person name="Zheng C.-J."/>
            <person name="Schuster L."/>
            <person name="Cowan T.M."/>
            <person name="Smanski M.J."/>
            <person name="Chevrette M.G."/>
            <person name="De Carvalho L.P.S."/>
            <person name="Shen B."/>
        </authorList>
    </citation>
    <scope>NUCLEOTIDE SEQUENCE [LARGE SCALE GENOMIC DNA]</scope>
    <source>
        <strain evidence="10 11">NPDC050545</strain>
    </source>
</reference>
<dbReference type="InterPro" id="IPR038257">
    <property type="entry name" value="CRISPR-assoc_Cas3_HD_sf"/>
</dbReference>
<dbReference type="Gene3D" id="1.10.3210.30">
    <property type="match status" value="1"/>
</dbReference>
<dbReference type="EMBL" id="JBITGY010000015">
    <property type="protein sequence ID" value="MFI6504543.1"/>
    <property type="molecule type" value="Genomic_DNA"/>
</dbReference>
<evidence type="ECO:0000256" key="5">
    <source>
        <dbReference type="ARBA" id="ARBA00022801"/>
    </source>
</evidence>
<dbReference type="SMART" id="SM00490">
    <property type="entry name" value="HELICc"/>
    <property type="match status" value="1"/>
</dbReference>
<dbReference type="InterPro" id="IPR013444">
    <property type="entry name" value="Helicase_Cas3_CRISPR-ass_Anaes"/>
</dbReference>
<evidence type="ECO:0000256" key="8">
    <source>
        <dbReference type="ARBA" id="ARBA00023118"/>
    </source>
</evidence>
<proteinExistence type="inferred from homology"/>
<evidence type="ECO:0000256" key="1">
    <source>
        <dbReference type="ARBA" id="ARBA00006847"/>
    </source>
</evidence>
<evidence type="ECO:0000313" key="11">
    <source>
        <dbReference type="Proteomes" id="UP001612741"/>
    </source>
</evidence>
<dbReference type="SUPFAM" id="SSF52540">
    <property type="entry name" value="P-loop containing nucleoside triphosphate hydrolases"/>
    <property type="match status" value="1"/>
</dbReference>
<dbReference type="InterPro" id="IPR054712">
    <property type="entry name" value="Cas3-like_dom"/>
</dbReference>
<sequence>MTSLTRGDFAAFYNQVHGESSGGRIEPFPWQESLLDRVLTRGWPDLIDVPTGLGKTSVIDVALFAAALGAPGARRRIFFVVDRRLIVDEAYRHACRIRDALASASPGSVAGRVARRLRVEGDSEALDVARMRGGVTWSWRWLERPDRHAVVVGTVDQIGSRFLFRGYSRGERLRPIDAGLVGTDSLIVVDEAHLSEPFLTTLREAAARDNTPPEARPTLVSMTAGPGGGDLSVHRISADDERHAVAGRRLGAGKRAHLVEVTGTTQRNNDQQVASTLAQWAEHLAADKPVVGVICNSVARARAVFDLLAADHPGRCVLLTGRIRPVDRDYLLLRWYDSIRAGRSADPDEPLFVCSTQTIEVGADIDLSALVSDSASLAALTQRLGRLNRLGTAPTPAPAVIVHSAVDPAGVYGEARDHTWSWLCGLATPQAFQPGRSVPSLEGAGVDVSPAALFETAPETWAQLRQPQPCTPCLTASHLDAWARSSPAPAPADPPPEPFLHGLQPQAPQVSVAWRNLSGDDEQWRASIELLPPFADESIELPLPAVVRWLTGQPSDVTFGDVEGAPATDDPLTPGRGNRRVVRYRHQQNIEVITATDIRGGDRLIVPTSYGGCDAYGWAPSDPRPVLDVGDLGAGSGDRRATVRLGPTLVAAVAAHDPDLAGHLQDLIKRVEEHRQDERLTSREYCAQIHHMLTARADIVAVLGEQLDRTGDDIPPHLAVLRLLALAKQPIADEHPTLKCVVLTSDIVSFGGDTNPQDPSLTRGQMTLRAHQQAVRHRAEEFARNLHLQPALVTAVGLAALWHDEGKRDPRFQTMLHGGDRSAAAASAAEQPPRVLAKSGMNPLDHDAAREALQRSQYPPGMRHEMLSAQIAHEVLDVPGDVDRDLVLHLIASHHGCNRPLLPPITDPDPVTTIHRDGENIDVDTGRTVDWEAPARFATLTCRYGRWGLARLETIVRLADIWCSAREEQIP</sequence>
<comment type="similarity">
    <text evidence="1">In the N-terminal section; belongs to the CRISPR-associated nuclease Cas3-HD family.</text>
</comment>
<organism evidence="10 11">
    <name type="scientific">Nonomuraea typhae</name>
    <dbReference type="NCBI Taxonomy" id="2603600"/>
    <lineage>
        <taxon>Bacteria</taxon>
        <taxon>Bacillati</taxon>
        <taxon>Actinomycetota</taxon>
        <taxon>Actinomycetes</taxon>
        <taxon>Streptosporangiales</taxon>
        <taxon>Streptosporangiaceae</taxon>
        <taxon>Nonomuraea</taxon>
    </lineage>
</organism>
<dbReference type="SUPFAM" id="SSF109604">
    <property type="entry name" value="HD-domain/PDEase-like"/>
    <property type="match status" value="1"/>
</dbReference>
<evidence type="ECO:0000313" key="10">
    <source>
        <dbReference type="EMBL" id="MFI6504543.1"/>
    </source>
</evidence>
<feature type="domain" description="HD Cas3-type" evidence="9">
    <location>
        <begin position="761"/>
        <end position="963"/>
    </location>
</feature>
<evidence type="ECO:0000259" key="9">
    <source>
        <dbReference type="PROSITE" id="PS51643"/>
    </source>
</evidence>
<comment type="similarity">
    <text evidence="2">In the central section; belongs to the CRISPR-associated helicase Cas3 family.</text>
</comment>
<evidence type="ECO:0000256" key="6">
    <source>
        <dbReference type="ARBA" id="ARBA00022806"/>
    </source>
</evidence>
<comment type="caution">
    <text evidence="10">The sequence shown here is derived from an EMBL/GenBank/DDBJ whole genome shotgun (WGS) entry which is preliminary data.</text>
</comment>
<keyword evidence="7" id="KW-0067">ATP-binding</keyword>
<dbReference type="Gene3D" id="3.40.50.300">
    <property type="entry name" value="P-loop containing nucleotide triphosphate hydrolases"/>
    <property type="match status" value="2"/>
</dbReference>
<keyword evidence="6" id="KW-0347">Helicase</keyword>
<keyword evidence="3" id="KW-0479">Metal-binding</keyword>
<evidence type="ECO:0000256" key="7">
    <source>
        <dbReference type="ARBA" id="ARBA00022840"/>
    </source>
</evidence>
<dbReference type="InterPro" id="IPR001650">
    <property type="entry name" value="Helicase_C-like"/>
</dbReference>
<gene>
    <name evidence="10" type="primary">cas3u</name>
    <name evidence="10" type="ORF">ACIBG2_44660</name>
</gene>
<dbReference type="Pfam" id="PF22590">
    <property type="entry name" value="Cas3-like_C_2"/>
    <property type="match status" value="1"/>
</dbReference>
<protein>
    <submittedName>
        <fullName evidence="10">Type I-U CRISPR-associated helicase/endonuclease Cas3</fullName>
    </submittedName>
</protein>
<dbReference type="InterPro" id="IPR006483">
    <property type="entry name" value="CRISPR-assoc_Cas3_HD"/>
</dbReference>
<dbReference type="InterPro" id="IPR027417">
    <property type="entry name" value="P-loop_NTPase"/>
</dbReference>
<dbReference type="RefSeq" id="WP_397090313.1">
    <property type="nucleotide sequence ID" value="NZ_JBITGY010000015.1"/>
</dbReference>
<dbReference type="Proteomes" id="UP001612741">
    <property type="component" value="Unassembled WGS sequence"/>
</dbReference>
<evidence type="ECO:0000256" key="3">
    <source>
        <dbReference type="ARBA" id="ARBA00022723"/>
    </source>
</evidence>
<evidence type="ECO:0000256" key="4">
    <source>
        <dbReference type="ARBA" id="ARBA00022741"/>
    </source>
</evidence>
<keyword evidence="8" id="KW-0051">Antiviral defense</keyword>
<dbReference type="PROSITE" id="PS51643">
    <property type="entry name" value="HD_CAS3"/>
    <property type="match status" value="1"/>
</dbReference>
<evidence type="ECO:0000256" key="2">
    <source>
        <dbReference type="ARBA" id="ARBA00009046"/>
    </source>
</evidence>
<keyword evidence="5" id="KW-0378">Hydrolase</keyword>
<keyword evidence="4" id="KW-0547">Nucleotide-binding</keyword>
<accession>A0ABW7ZAT7</accession>
<dbReference type="Pfam" id="PF18019">
    <property type="entry name" value="Cas3_HD"/>
    <property type="match status" value="1"/>
</dbReference>
<keyword evidence="11" id="KW-1185">Reference proteome</keyword>
<dbReference type="InterPro" id="IPR006935">
    <property type="entry name" value="Helicase/UvrB_N"/>
</dbReference>
<dbReference type="Pfam" id="PF04851">
    <property type="entry name" value="ResIII"/>
    <property type="match status" value="1"/>
</dbReference>
<dbReference type="NCBIfam" id="TIGR02621">
    <property type="entry name" value="cas3_GSU0051"/>
    <property type="match status" value="1"/>
</dbReference>